<accession>E5R0N9</accession>
<keyword evidence="4" id="KW-0413">Isomerase</keyword>
<dbReference type="PANTHER" id="PTHR38418:SF2">
    <property type="entry name" value="SUGAR ISOMERASE, KPSF_GUTQ (AFU_ORTHOLOGUE AFUA_6G08860)"/>
    <property type="match status" value="1"/>
</dbReference>
<keyword evidence="1" id="KW-0175">Coiled coil</keyword>
<dbReference type="GO" id="GO:0097367">
    <property type="term" value="F:carbohydrate derivative binding"/>
    <property type="evidence" value="ECO:0007669"/>
    <property type="project" value="InterPro"/>
</dbReference>
<dbReference type="Gene3D" id="3.40.50.10490">
    <property type="entry name" value="Glucose-6-phosphate isomerase like protein, domain 1"/>
    <property type="match status" value="1"/>
</dbReference>
<dbReference type="AlphaFoldDB" id="E5R0N9"/>
<evidence type="ECO:0000259" key="3">
    <source>
        <dbReference type="PROSITE" id="PS51464"/>
    </source>
</evidence>
<protein>
    <submittedName>
        <fullName evidence="4">Sugar isomerase</fullName>
    </submittedName>
</protein>
<dbReference type="SUPFAM" id="SSF53697">
    <property type="entry name" value="SIS domain"/>
    <property type="match status" value="1"/>
</dbReference>
<reference evidence="5" key="1">
    <citation type="journal article" date="2012" name="MBio">
        <title>Comparative genome analysis of Trichophyton rubrum and related dermatophytes reveals candidate genes involved in infection.</title>
        <authorList>
            <person name="Martinez D.A."/>
            <person name="Oliver B.G."/>
            <person name="Graeser Y."/>
            <person name="Goldberg J.M."/>
            <person name="Li W."/>
            <person name="Martinez-Rossi N.M."/>
            <person name="Monod M."/>
            <person name="Shelest E."/>
            <person name="Barton R.C."/>
            <person name="Birch E."/>
            <person name="Brakhage A.A."/>
            <person name="Chen Z."/>
            <person name="Gurr S.J."/>
            <person name="Heiman D."/>
            <person name="Heitman J."/>
            <person name="Kosti I."/>
            <person name="Rossi A."/>
            <person name="Saif S."/>
            <person name="Samalova M."/>
            <person name="Saunders C.W."/>
            <person name="Shea T."/>
            <person name="Summerbell R.C."/>
            <person name="Xu J."/>
            <person name="Young S."/>
            <person name="Zeng Q."/>
            <person name="Birren B.W."/>
            <person name="Cuomo C.A."/>
            <person name="White T.C."/>
        </authorList>
    </citation>
    <scope>NUCLEOTIDE SEQUENCE [LARGE SCALE GENOMIC DNA]</scope>
    <source>
        <strain evidence="5">ATCC MYA-4604 / CBS 118893</strain>
    </source>
</reference>
<proteinExistence type="predicted"/>
<dbReference type="Pfam" id="PF01380">
    <property type="entry name" value="SIS"/>
    <property type="match status" value="1"/>
</dbReference>
<dbReference type="InParanoid" id="E5R0N9"/>
<dbReference type="GO" id="GO:1901135">
    <property type="term" value="P:carbohydrate derivative metabolic process"/>
    <property type="evidence" value="ECO:0007669"/>
    <property type="project" value="InterPro"/>
</dbReference>
<dbReference type="PROSITE" id="PS51464">
    <property type="entry name" value="SIS"/>
    <property type="match status" value="1"/>
</dbReference>
<feature type="region of interest" description="Disordered" evidence="2">
    <location>
        <begin position="277"/>
        <end position="319"/>
    </location>
</feature>
<dbReference type="PANTHER" id="PTHR38418">
    <property type="entry name" value="SUGAR ISOMERASE, KPSF/GUTQ (AFU_ORTHOLOGUE AFUA_6G08860)"/>
    <property type="match status" value="1"/>
</dbReference>
<dbReference type="RefSeq" id="XP_003177335.1">
    <property type="nucleotide sequence ID" value="XM_003177287.1"/>
</dbReference>
<dbReference type="GeneID" id="10032662"/>
<dbReference type="HOGENOM" id="CLU_022884_0_0_1"/>
<dbReference type="OMA" id="PNAKSWV"/>
<dbReference type="InterPro" id="IPR035474">
    <property type="entry name" value="SIS_Kpsf"/>
</dbReference>
<keyword evidence="5" id="KW-1185">Reference proteome</keyword>
<name>E5R0N9_ARTGP</name>
<evidence type="ECO:0000313" key="5">
    <source>
        <dbReference type="Proteomes" id="UP000002669"/>
    </source>
</evidence>
<feature type="region of interest" description="Disordered" evidence="2">
    <location>
        <begin position="1"/>
        <end position="59"/>
    </location>
</feature>
<organism evidence="5">
    <name type="scientific">Arthroderma gypseum (strain ATCC MYA-4604 / CBS 118893)</name>
    <name type="common">Microsporum gypseum</name>
    <dbReference type="NCBI Taxonomy" id="535722"/>
    <lineage>
        <taxon>Eukaryota</taxon>
        <taxon>Fungi</taxon>
        <taxon>Dikarya</taxon>
        <taxon>Ascomycota</taxon>
        <taxon>Pezizomycotina</taxon>
        <taxon>Eurotiomycetes</taxon>
        <taxon>Eurotiomycetidae</taxon>
        <taxon>Onygenales</taxon>
        <taxon>Arthrodermataceae</taxon>
        <taxon>Nannizzia</taxon>
    </lineage>
</organism>
<dbReference type="GO" id="GO:0016853">
    <property type="term" value="F:isomerase activity"/>
    <property type="evidence" value="ECO:0007669"/>
    <property type="project" value="UniProtKB-KW"/>
</dbReference>
<dbReference type="InterPro" id="IPR046348">
    <property type="entry name" value="SIS_dom_sf"/>
</dbReference>
<feature type="compositionally biased region" description="Pro residues" evidence="2">
    <location>
        <begin position="35"/>
        <end position="44"/>
    </location>
</feature>
<feature type="domain" description="SIS" evidence="3">
    <location>
        <begin position="97"/>
        <end position="247"/>
    </location>
</feature>
<dbReference type="InterPro" id="IPR001347">
    <property type="entry name" value="SIS_dom"/>
</dbReference>
<sequence>MVSTLYARKRTRQLSPMSPPMVPSNPQSVKSSLIPPLPMTPPDPGVDSASSSTPHPSPVDTAIHVIATERAALENLERVYTTNELARNNMERAVEQIANTINAGSKLIVCGVGKSGKIGEKVVATMNSLGIYCSFLHPTEALHGDLGMVRPTDTILFITYSGKTSELLLVLPHLPSTTSVIVITAHKQPSLCPLLAGSSNANTILLPSPIHEPEEVSFGVCAPTSSTTVALAVGDALALAVARRLHTTPGRGPAEIFKGYHPGGAIGAAAAAAATISTSTSGSTTPLTSTSTTPSRSMSVNGLQDECEPGLSSTETFSSRPITDFMTPAELIPTALPKNGWPLRIVDVMRASLRGSTSKPWAFIHPDYIISPRKLRSMVACNDPDDSIEDVDHDMSIGHTSQQWVRVSSTSTVGNIRRILDQEKQTSIASSLTTATKRDSEGNTVQRRRRIITVVDETTDMVVGFVEEDDIEHDEDMFK</sequence>
<dbReference type="OrthoDB" id="1872003at2759"/>
<dbReference type="CDD" id="cd05014">
    <property type="entry name" value="SIS_Kpsf"/>
    <property type="match status" value="1"/>
</dbReference>
<dbReference type="VEuPathDB" id="FungiDB:MGYG_01413"/>
<evidence type="ECO:0000256" key="2">
    <source>
        <dbReference type="SAM" id="MobiDB-lite"/>
    </source>
</evidence>
<gene>
    <name evidence="4" type="ORF">MGYG_01413</name>
</gene>
<dbReference type="eggNOG" id="ENOG502RDRP">
    <property type="taxonomic scope" value="Eukaryota"/>
</dbReference>
<feature type="coiled-coil region" evidence="1">
    <location>
        <begin position="73"/>
        <end position="103"/>
    </location>
</feature>
<dbReference type="STRING" id="535722.E5R0N9"/>
<evidence type="ECO:0000313" key="4">
    <source>
        <dbReference type="EMBL" id="EFQ98383.1"/>
    </source>
</evidence>
<feature type="compositionally biased region" description="Low complexity" evidence="2">
    <location>
        <begin position="277"/>
        <end position="295"/>
    </location>
</feature>
<dbReference type="EMBL" id="DS989822">
    <property type="protein sequence ID" value="EFQ98383.1"/>
    <property type="molecule type" value="Genomic_DNA"/>
</dbReference>
<dbReference type="Proteomes" id="UP000002669">
    <property type="component" value="Unassembled WGS sequence"/>
</dbReference>
<evidence type="ECO:0000256" key="1">
    <source>
        <dbReference type="SAM" id="Coils"/>
    </source>
</evidence>